<gene>
    <name evidence="1" type="ORF">D0Z07_2512</name>
</gene>
<dbReference type="InterPro" id="IPR021858">
    <property type="entry name" value="Fun_TF"/>
</dbReference>
<evidence type="ECO:0000313" key="2">
    <source>
        <dbReference type="Proteomes" id="UP000785200"/>
    </source>
</evidence>
<keyword evidence="2" id="KW-1185">Reference proteome</keyword>
<name>A0A9P7AYG8_9HELO</name>
<sequence length="187" mass="21385">MDIFRSVRVSAKSSRAIDTASLSGSRKAEIVDDVFCCIQYDTKGFLENWTHLSPQTALLDEESMQQDQDTMHCSEAWRNGLLLYIYRMFWWEPGSKAPVQVGYRARSVLDHVFACRDDMNVSKQALLPLFLAGCELTNPSLRAKIIQYCSSWSSKTGYDMFNSAIPFLEEVWADQEVAGFNNVWWGQ</sequence>
<accession>A0A9P7AYG8</accession>
<organism evidence="1 2">
    <name type="scientific">Hyphodiscus hymeniophilus</name>
    <dbReference type="NCBI Taxonomy" id="353542"/>
    <lineage>
        <taxon>Eukaryota</taxon>
        <taxon>Fungi</taxon>
        <taxon>Dikarya</taxon>
        <taxon>Ascomycota</taxon>
        <taxon>Pezizomycotina</taxon>
        <taxon>Leotiomycetes</taxon>
        <taxon>Helotiales</taxon>
        <taxon>Hyphodiscaceae</taxon>
        <taxon>Hyphodiscus</taxon>
    </lineage>
</organism>
<reference evidence="1" key="1">
    <citation type="submission" date="2019-07" db="EMBL/GenBank/DDBJ databases">
        <title>Hyphodiscus hymeniophilus genome sequencing and assembly.</title>
        <authorList>
            <person name="Kramer G."/>
            <person name="Nodwell J."/>
        </authorList>
    </citation>
    <scope>NUCLEOTIDE SEQUENCE</scope>
    <source>
        <strain evidence="1">ATCC 34498</strain>
    </source>
</reference>
<dbReference type="OrthoDB" id="2015447at2759"/>
<evidence type="ECO:0000313" key="1">
    <source>
        <dbReference type="EMBL" id="KAG0650638.1"/>
    </source>
</evidence>
<dbReference type="Pfam" id="PF11951">
    <property type="entry name" value="Fungal_trans_2"/>
    <property type="match status" value="1"/>
</dbReference>
<feature type="non-terminal residue" evidence="1">
    <location>
        <position position="187"/>
    </location>
</feature>
<dbReference type="Proteomes" id="UP000785200">
    <property type="component" value="Unassembled WGS sequence"/>
</dbReference>
<dbReference type="EMBL" id="VNKQ01000005">
    <property type="protein sequence ID" value="KAG0650638.1"/>
    <property type="molecule type" value="Genomic_DNA"/>
</dbReference>
<comment type="caution">
    <text evidence="1">The sequence shown here is derived from an EMBL/GenBank/DDBJ whole genome shotgun (WGS) entry which is preliminary data.</text>
</comment>
<proteinExistence type="predicted"/>
<protein>
    <submittedName>
        <fullName evidence="1">Uncharacterized protein</fullName>
    </submittedName>
</protein>
<dbReference type="AlphaFoldDB" id="A0A9P7AYG8"/>